<dbReference type="Proteomes" id="UP000887116">
    <property type="component" value="Unassembled WGS sequence"/>
</dbReference>
<organism evidence="1 2">
    <name type="scientific">Trichonephila clavata</name>
    <name type="common">Joro spider</name>
    <name type="synonym">Nephila clavata</name>
    <dbReference type="NCBI Taxonomy" id="2740835"/>
    <lineage>
        <taxon>Eukaryota</taxon>
        <taxon>Metazoa</taxon>
        <taxon>Ecdysozoa</taxon>
        <taxon>Arthropoda</taxon>
        <taxon>Chelicerata</taxon>
        <taxon>Arachnida</taxon>
        <taxon>Araneae</taxon>
        <taxon>Araneomorphae</taxon>
        <taxon>Entelegynae</taxon>
        <taxon>Araneoidea</taxon>
        <taxon>Nephilidae</taxon>
        <taxon>Trichonephila</taxon>
    </lineage>
</organism>
<proteinExistence type="predicted"/>
<evidence type="ECO:0000313" key="1">
    <source>
        <dbReference type="EMBL" id="GFQ97872.1"/>
    </source>
</evidence>
<accession>A0A8X6G817</accession>
<gene>
    <name evidence="1" type="ORF">TNCT_122041</name>
</gene>
<evidence type="ECO:0000313" key="2">
    <source>
        <dbReference type="Proteomes" id="UP000887116"/>
    </source>
</evidence>
<protein>
    <submittedName>
        <fullName evidence="1">Uncharacterized protein</fullName>
    </submittedName>
</protein>
<comment type="caution">
    <text evidence="1">The sequence shown here is derived from an EMBL/GenBank/DDBJ whole genome shotgun (WGS) entry which is preliminary data.</text>
</comment>
<reference evidence="1" key="1">
    <citation type="submission" date="2020-07" db="EMBL/GenBank/DDBJ databases">
        <title>Multicomponent nature underlies the extraordinary mechanical properties of spider dragline silk.</title>
        <authorList>
            <person name="Kono N."/>
            <person name="Nakamura H."/>
            <person name="Mori M."/>
            <person name="Yoshida Y."/>
            <person name="Ohtoshi R."/>
            <person name="Malay A.D."/>
            <person name="Moran D.A.P."/>
            <person name="Tomita M."/>
            <person name="Numata K."/>
            <person name="Arakawa K."/>
        </authorList>
    </citation>
    <scope>NUCLEOTIDE SEQUENCE</scope>
</reference>
<dbReference type="EMBL" id="BMAO01014892">
    <property type="protein sequence ID" value="GFQ97872.1"/>
    <property type="molecule type" value="Genomic_DNA"/>
</dbReference>
<sequence length="113" mass="12868">MISLVCREKFLSGTYRNASIAENRLDRITISKWRSNECAASHKIRTQCVKDGGNRLQFRFGRRETRGQDGRPPTQTAIGGKGSVRFSVNIRSRFHHPIGFFSDFSNSIAHVRL</sequence>
<dbReference type="AlphaFoldDB" id="A0A8X6G817"/>
<name>A0A8X6G817_TRICU</name>
<keyword evidence="2" id="KW-1185">Reference proteome</keyword>